<evidence type="ECO:0000259" key="12">
    <source>
        <dbReference type="PROSITE" id="PS51900"/>
    </source>
</evidence>
<dbReference type="GO" id="GO:0015074">
    <property type="term" value="P:DNA integration"/>
    <property type="evidence" value="ECO:0007669"/>
    <property type="project" value="UniProtKB-KW"/>
</dbReference>
<evidence type="ECO:0000256" key="3">
    <source>
        <dbReference type="ARBA" id="ARBA00022618"/>
    </source>
</evidence>
<keyword evidence="4" id="KW-0159">Chromosome partition</keyword>
<evidence type="ECO:0000256" key="2">
    <source>
        <dbReference type="ARBA" id="ARBA00022490"/>
    </source>
</evidence>
<dbReference type="PROSITE" id="PS51900">
    <property type="entry name" value="CB"/>
    <property type="match status" value="1"/>
</dbReference>
<dbReference type="EMBL" id="NITY01000037">
    <property type="protein sequence ID" value="PHM35692.1"/>
    <property type="molecule type" value="Genomic_DNA"/>
</dbReference>
<dbReference type="Gene3D" id="1.10.443.10">
    <property type="entry name" value="Intergrase catalytic core"/>
    <property type="match status" value="1"/>
</dbReference>
<keyword evidence="5" id="KW-0229">DNA integration</keyword>
<evidence type="ECO:0000259" key="11">
    <source>
        <dbReference type="PROSITE" id="PS51898"/>
    </source>
</evidence>
<dbReference type="AlphaFoldDB" id="A0A1I3LMZ9"/>
<dbReference type="RefSeq" id="WP_092508523.1">
    <property type="nucleotide sequence ID" value="NZ_CAWNQB010000031.1"/>
</dbReference>
<dbReference type="InterPro" id="IPR011010">
    <property type="entry name" value="DNA_brk_join_enz"/>
</dbReference>
<dbReference type="Proteomes" id="UP000224607">
    <property type="component" value="Unassembled WGS sequence"/>
</dbReference>
<dbReference type="GO" id="GO:0005737">
    <property type="term" value="C:cytoplasm"/>
    <property type="evidence" value="ECO:0007669"/>
    <property type="project" value="UniProtKB-SubCell"/>
</dbReference>
<evidence type="ECO:0000256" key="6">
    <source>
        <dbReference type="ARBA" id="ARBA00023125"/>
    </source>
</evidence>
<dbReference type="Pfam" id="PF00589">
    <property type="entry name" value="Phage_integrase"/>
    <property type="match status" value="1"/>
</dbReference>
<keyword evidence="6 9" id="KW-0238">DNA-binding</keyword>
<evidence type="ECO:0000256" key="4">
    <source>
        <dbReference type="ARBA" id="ARBA00022829"/>
    </source>
</evidence>
<feature type="compositionally biased region" description="Polar residues" evidence="10">
    <location>
        <begin position="362"/>
        <end position="375"/>
    </location>
</feature>
<gene>
    <name evidence="14" type="ORF">SAMN05421680_1047</name>
    <name evidence="13" type="ORF">Xmau_04473</name>
</gene>
<dbReference type="PROSITE" id="PS51898">
    <property type="entry name" value="TYR_RECOMBINASE"/>
    <property type="match status" value="1"/>
</dbReference>
<evidence type="ECO:0000256" key="1">
    <source>
        <dbReference type="ARBA" id="ARBA00004496"/>
    </source>
</evidence>
<dbReference type="InterPro" id="IPR044068">
    <property type="entry name" value="CB"/>
</dbReference>
<keyword evidence="8" id="KW-0131">Cell cycle</keyword>
<sequence length="375" mass="42937">MANRKPRKGSFLSIAEVYRKPVGPAHDPKSLYALLLRFVAWRRERNWSETTLKVQTHHTYHFILWATERGLYYAADITRPILERYQRHLFLYRKKNGEPLSTRTQRTQLQPLQVWFKWLTKQNLILANPAADLELPREEKRLPRYILSIDELEAILNQPDLATLQGVRDRTLMELLWSTGIRRGEVVRLDVYSVDASRKTLTIRQGKGNKDRVLPIGERALGWLLHYLREVRPQLIVNPDIQSLFVAMDGRDGLQANGISNLVGAYVKATGIEKKGSCHLFRHAMATQMLENGADLRWIQAMLGHASVESTQIYTQVSIRALQAVHASTHPAERQTDETPDNDDTGLLADLYAEEHPDTETLPDNPTPTSTPKSR</sequence>
<dbReference type="Proteomes" id="UP000198919">
    <property type="component" value="Unassembled WGS sequence"/>
</dbReference>
<evidence type="ECO:0000256" key="7">
    <source>
        <dbReference type="ARBA" id="ARBA00023172"/>
    </source>
</evidence>
<dbReference type="GO" id="GO:0051301">
    <property type="term" value="P:cell division"/>
    <property type="evidence" value="ECO:0007669"/>
    <property type="project" value="UniProtKB-KW"/>
</dbReference>
<dbReference type="NCBIfam" id="NF002331">
    <property type="entry name" value="PRK01287.1"/>
    <property type="match status" value="1"/>
</dbReference>
<dbReference type="SUPFAM" id="SSF56349">
    <property type="entry name" value="DNA breaking-rejoining enzymes"/>
    <property type="match status" value="1"/>
</dbReference>
<reference evidence="13 16" key="3">
    <citation type="journal article" date="2017" name="Nat. Microbiol.">
        <title>Natural product diversity associated with the nematode symbionts Photorhabdus and Xenorhabdus.</title>
        <authorList>
            <person name="Tobias N.J."/>
            <person name="Wolff H."/>
            <person name="Djahanschiri B."/>
            <person name="Grundmann F."/>
            <person name="Kronenwerth M."/>
            <person name="Shi Y.M."/>
            <person name="Simonyi S."/>
            <person name="Grun P."/>
            <person name="Shapiro-Ilan D."/>
            <person name="Pidot S.J."/>
            <person name="Stinear T.P."/>
            <person name="Ebersberger I."/>
            <person name="Bode H.B."/>
        </authorList>
    </citation>
    <scope>NUCLEOTIDE SEQUENCE [LARGE SCALE GENOMIC DNA]</scope>
    <source>
        <strain evidence="13 16">DSM 17908</strain>
    </source>
</reference>
<evidence type="ECO:0000256" key="8">
    <source>
        <dbReference type="ARBA" id="ARBA00023306"/>
    </source>
</evidence>
<keyword evidence="7" id="KW-0233">DNA recombination</keyword>
<evidence type="ECO:0000313" key="15">
    <source>
        <dbReference type="Proteomes" id="UP000198919"/>
    </source>
</evidence>
<organism evidence="14 15">
    <name type="scientific">Xenorhabdus mauleonii</name>
    <dbReference type="NCBI Taxonomy" id="351675"/>
    <lineage>
        <taxon>Bacteria</taxon>
        <taxon>Pseudomonadati</taxon>
        <taxon>Pseudomonadota</taxon>
        <taxon>Gammaproteobacteria</taxon>
        <taxon>Enterobacterales</taxon>
        <taxon>Morganellaceae</taxon>
        <taxon>Xenorhabdus</taxon>
    </lineage>
</organism>
<feature type="domain" description="Tyr recombinase" evidence="11">
    <location>
        <begin position="141"/>
        <end position="327"/>
    </location>
</feature>
<evidence type="ECO:0000313" key="13">
    <source>
        <dbReference type="EMBL" id="PHM35692.1"/>
    </source>
</evidence>
<dbReference type="PANTHER" id="PTHR30349:SF77">
    <property type="entry name" value="TYROSINE RECOMBINASE XERC"/>
    <property type="match status" value="1"/>
</dbReference>
<comment type="subcellular location">
    <subcellularLocation>
        <location evidence="1">Cytoplasm</location>
    </subcellularLocation>
</comment>
<keyword evidence="16" id="KW-1185">Reference proteome</keyword>
<dbReference type="InterPro" id="IPR002104">
    <property type="entry name" value="Integrase_catalytic"/>
</dbReference>
<evidence type="ECO:0000313" key="14">
    <source>
        <dbReference type="EMBL" id="SFI85930.1"/>
    </source>
</evidence>
<keyword evidence="2" id="KW-0963">Cytoplasm</keyword>
<dbReference type="InterPro" id="IPR010998">
    <property type="entry name" value="Integrase_recombinase_N"/>
</dbReference>
<dbReference type="InterPro" id="IPR013762">
    <property type="entry name" value="Integrase-like_cat_sf"/>
</dbReference>
<reference evidence="14" key="2">
    <citation type="submission" date="2016-10" db="EMBL/GenBank/DDBJ databases">
        <authorList>
            <person name="de Groot N.N."/>
        </authorList>
    </citation>
    <scope>NUCLEOTIDE SEQUENCE [LARGE SCALE GENOMIC DNA]</scope>
    <source>
        <strain evidence="14">DSM 17908</strain>
    </source>
</reference>
<evidence type="ECO:0000256" key="10">
    <source>
        <dbReference type="SAM" id="MobiDB-lite"/>
    </source>
</evidence>
<dbReference type="OrthoDB" id="9801717at2"/>
<evidence type="ECO:0000256" key="9">
    <source>
        <dbReference type="PROSITE-ProRule" id="PRU01248"/>
    </source>
</evidence>
<evidence type="ECO:0000313" key="16">
    <source>
        <dbReference type="Proteomes" id="UP000224607"/>
    </source>
</evidence>
<keyword evidence="3" id="KW-0132">Cell division</keyword>
<dbReference type="InterPro" id="IPR050090">
    <property type="entry name" value="Tyrosine_recombinase_XerCD"/>
</dbReference>
<dbReference type="PANTHER" id="PTHR30349">
    <property type="entry name" value="PHAGE INTEGRASE-RELATED"/>
    <property type="match status" value="1"/>
</dbReference>
<name>A0A1I3LMZ9_9GAMM</name>
<dbReference type="STRING" id="351675.SAMN05421680_1047"/>
<dbReference type="GO" id="GO:0006310">
    <property type="term" value="P:DNA recombination"/>
    <property type="evidence" value="ECO:0007669"/>
    <property type="project" value="UniProtKB-KW"/>
</dbReference>
<reference evidence="15" key="1">
    <citation type="submission" date="2016-10" db="EMBL/GenBank/DDBJ databases">
        <authorList>
            <person name="Varghese N."/>
            <person name="Submissions S."/>
        </authorList>
    </citation>
    <scope>NUCLEOTIDE SEQUENCE [LARGE SCALE GENOMIC DNA]</scope>
    <source>
        <strain evidence="15">DSM 17908</strain>
    </source>
</reference>
<dbReference type="Gene3D" id="1.10.150.130">
    <property type="match status" value="1"/>
</dbReference>
<feature type="region of interest" description="Disordered" evidence="10">
    <location>
        <begin position="328"/>
        <end position="375"/>
    </location>
</feature>
<dbReference type="EMBL" id="FORG01000004">
    <property type="protein sequence ID" value="SFI85930.1"/>
    <property type="molecule type" value="Genomic_DNA"/>
</dbReference>
<protein>
    <submittedName>
        <fullName evidence="13 14">Integrase/recombinase</fullName>
    </submittedName>
</protein>
<dbReference type="GO" id="GO:0003677">
    <property type="term" value="F:DNA binding"/>
    <property type="evidence" value="ECO:0007669"/>
    <property type="project" value="UniProtKB-UniRule"/>
</dbReference>
<feature type="domain" description="Core-binding (CB)" evidence="12">
    <location>
        <begin position="29"/>
        <end position="120"/>
    </location>
</feature>
<dbReference type="GO" id="GO:0007059">
    <property type="term" value="P:chromosome segregation"/>
    <property type="evidence" value="ECO:0007669"/>
    <property type="project" value="UniProtKB-KW"/>
</dbReference>
<accession>A0A1I3LMZ9</accession>
<evidence type="ECO:0000256" key="5">
    <source>
        <dbReference type="ARBA" id="ARBA00022908"/>
    </source>
</evidence>
<proteinExistence type="predicted"/>